<evidence type="ECO:0000313" key="2">
    <source>
        <dbReference type="Proteomes" id="UP000094527"/>
    </source>
</evidence>
<accession>A0A1D2M982</accession>
<name>A0A1D2M982_ORCCI</name>
<reference evidence="1 2" key="1">
    <citation type="journal article" date="2016" name="Genome Biol. Evol.">
        <title>Gene Family Evolution Reflects Adaptation to Soil Environmental Stressors in the Genome of the Collembolan Orchesella cincta.</title>
        <authorList>
            <person name="Faddeeva-Vakhrusheva A."/>
            <person name="Derks M.F."/>
            <person name="Anvar S.Y."/>
            <person name="Agamennone V."/>
            <person name="Suring W."/>
            <person name="Smit S."/>
            <person name="van Straalen N.M."/>
            <person name="Roelofs D."/>
        </authorList>
    </citation>
    <scope>NUCLEOTIDE SEQUENCE [LARGE SCALE GENOMIC DNA]</scope>
    <source>
        <tissue evidence="1">Mixed pool</tissue>
    </source>
</reference>
<keyword evidence="2" id="KW-1185">Reference proteome</keyword>
<gene>
    <name evidence="1" type="ORF">Ocin01_17151</name>
</gene>
<dbReference type="AlphaFoldDB" id="A0A1D2M982"/>
<evidence type="ECO:0000313" key="1">
    <source>
        <dbReference type="EMBL" id="ODM89528.1"/>
    </source>
</evidence>
<proteinExistence type="predicted"/>
<organism evidence="1 2">
    <name type="scientific">Orchesella cincta</name>
    <name type="common">Springtail</name>
    <name type="synonym">Podura cincta</name>
    <dbReference type="NCBI Taxonomy" id="48709"/>
    <lineage>
        <taxon>Eukaryota</taxon>
        <taxon>Metazoa</taxon>
        <taxon>Ecdysozoa</taxon>
        <taxon>Arthropoda</taxon>
        <taxon>Hexapoda</taxon>
        <taxon>Collembola</taxon>
        <taxon>Entomobryomorpha</taxon>
        <taxon>Entomobryoidea</taxon>
        <taxon>Orchesellidae</taxon>
        <taxon>Orchesellinae</taxon>
        <taxon>Orchesella</taxon>
    </lineage>
</organism>
<dbReference type="EMBL" id="LJIJ01002563">
    <property type="protein sequence ID" value="ODM89528.1"/>
    <property type="molecule type" value="Genomic_DNA"/>
</dbReference>
<sequence>MTLVQSLGIKLLKGQLKDPLKKQCRTGSDLQMQETNQRMLPVSKRTRRRWRSKQAQQLIESSEVLSTNFPYDIYPVQTLVDNNIMTECRYKSTIDLDEILDEPQYFPFSNSSSSSDDEFDFDDDVEFRNKIAKWACDNSDCLKYGNLSNFSAFPFENEMQYLKTFLRSRRYNLQQVVRRVSEMETAKCSNEYKCVKDLKYYKYNEVAR</sequence>
<dbReference type="Proteomes" id="UP000094527">
    <property type="component" value="Unassembled WGS sequence"/>
</dbReference>
<protein>
    <submittedName>
        <fullName evidence="1">Uncharacterized protein</fullName>
    </submittedName>
</protein>
<comment type="caution">
    <text evidence="1">The sequence shown here is derived from an EMBL/GenBank/DDBJ whole genome shotgun (WGS) entry which is preliminary data.</text>
</comment>
<dbReference type="OrthoDB" id="8007085at2759"/>